<dbReference type="InterPro" id="IPR011871">
    <property type="entry name" value="Fib_succ_major"/>
</dbReference>
<feature type="signal peptide" evidence="1">
    <location>
        <begin position="1"/>
        <end position="22"/>
    </location>
</feature>
<dbReference type="RefSeq" id="WP_311949919.1">
    <property type="nucleotide sequence ID" value="NZ_JAVLVU010000001.1"/>
</dbReference>
<sequence length="240" mass="26567">MHTYIYVLIGLLVISSTACNSAQSGHDTADTLTNKVPAKIAVTVPVGKVIDYDGNTYRTVKIGTQTWMAENLRVAHYNSGDAIAHIKSDKQWRNYPSGAWCIYNNDTTAHCGYLYNWHAVTDNRKLAPRGWHIPTDAEWEILAKHLGGLPVAGSKLKANNFWGADDHTATGQSLFNAQPCGMRNNNGIFDNKAFLAVWWTTTTEPDADFAANYRLLAQSTAIKLDVDDRVCGFSVRCIKD</sequence>
<evidence type="ECO:0000313" key="4">
    <source>
        <dbReference type="Proteomes" id="UP001258315"/>
    </source>
</evidence>
<evidence type="ECO:0000313" key="3">
    <source>
        <dbReference type="EMBL" id="MDT3403138.1"/>
    </source>
</evidence>
<protein>
    <submittedName>
        <fullName evidence="3">Uncharacterized protein (TIGR02145 family)</fullName>
    </submittedName>
</protein>
<dbReference type="Proteomes" id="UP001258315">
    <property type="component" value="Unassembled WGS sequence"/>
</dbReference>
<accession>A0ABU3GTM9</accession>
<proteinExistence type="predicted"/>
<comment type="caution">
    <text evidence="3">The sequence shown here is derived from an EMBL/GenBank/DDBJ whole genome shotgun (WGS) entry which is preliminary data.</text>
</comment>
<dbReference type="NCBIfam" id="TIGR02145">
    <property type="entry name" value="Fib_succ_major"/>
    <property type="match status" value="1"/>
</dbReference>
<gene>
    <name evidence="3" type="ORF">QE417_002210</name>
</gene>
<keyword evidence="4" id="KW-1185">Reference proteome</keyword>
<evidence type="ECO:0000256" key="1">
    <source>
        <dbReference type="SAM" id="SignalP"/>
    </source>
</evidence>
<evidence type="ECO:0000259" key="2">
    <source>
        <dbReference type="Pfam" id="PF09603"/>
    </source>
</evidence>
<name>A0ABU3GTM9_9SPHI</name>
<dbReference type="EMBL" id="JAVLVU010000001">
    <property type="protein sequence ID" value="MDT3403138.1"/>
    <property type="molecule type" value="Genomic_DNA"/>
</dbReference>
<dbReference type="Pfam" id="PF09603">
    <property type="entry name" value="Fib_succ_major"/>
    <property type="match status" value="1"/>
</dbReference>
<feature type="chain" id="PRO_5047376049" evidence="1">
    <location>
        <begin position="23"/>
        <end position="240"/>
    </location>
</feature>
<reference evidence="4" key="1">
    <citation type="submission" date="2023-07" db="EMBL/GenBank/DDBJ databases">
        <title>Functional and genomic diversity of the sorghum phyllosphere microbiome.</title>
        <authorList>
            <person name="Shade A."/>
        </authorList>
    </citation>
    <scope>NUCLEOTIDE SEQUENCE [LARGE SCALE GENOMIC DNA]</scope>
    <source>
        <strain evidence="4">SORGH_AS_0422</strain>
    </source>
</reference>
<feature type="domain" description="Fibrobacter succinogenes major paralogous" evidence="2">
    <location>
        <begin position="60"/>
        <end position="239"/>
    </location>
</feature>
<keyword evidence="1" id="KW-0732">Signal</keyword>
<organism evidence="3 4">
    <name type="scientific">Mucilaginibacter terrae</name>
    <dbReference type="NCBI Taxonomy" id="1955052"/>
    <lineage>
        <taxon>Bacteria</taxon>
        <taxon>Pseudomonadati</taxon>
        <taxon>Bacteroidota</taxon>
        <taxon>Sphingobacteriia</taxon>
        <taxon>Sphingobacteriales</taxon>
        <taxon>Sphingobacteriaceae</taxon>
        <taxon>Mucilaginibacter</taxon>
    </lineage>
</organism>